<name>A0ACB8BXD0_9AGAM</name>
<dbReference type="EMBL" id="MU266333">
    <property type="protein sequence ID" value="KAH7930309.1"/>
    <property type="molecule type" value="Genomic_DNA"/>
</dbReference>
<proteinExistence type="predicted"/>
<evidence type="ECO:0000313" key="2">
    <source>
        <dbReference type="Proteomes" id="UP000790709"/>
    </source>
</evidence>
<accession>A0ACB8BXD0</accession>
<gene>
    <name evidence="1" type="ORF">BV22DRAFT_1191364</name>
</gene>
<organism evidence="1 2">
    <name type="scientific">Leucogyrophana mollusca</name>
    <dbReference type="NCBI Taxonomy" id="85980"/>
    <lineage>
        <taxon>Eukaryota</taxon>
        <taxon>Fungi</taxon>
        <taxon>Dikarya</taxon>
        <taxon>Basidiomycota</taxon>
        <taxon>Agaricomycotina</taxon>
        <taxon>Agaricomycetes</taxon>
        <taxon>Agaricomycetidae</taxon>
        <taxon>Boletales</taxon>
        <taxon>Boletales incertae sedis</taxon>
        <taxon>Leucogyrophana</taxon>
    </lineage>
</organism>
<protein>
    <submittedName>
        <fullName evidence="1">Actin/actin-like protein</fullName>
    </submittedName>
</protein>
<dbReference type="Proteomes" id="UP000790709">
    <property type="component" value="Unassembled WGS sequence"/>
</dbReference>
<keyword evidence="2" id="KW-1185">Reference proteome</keyword>
<evidence type="ECO:0000313" key="1">
    <source>
        <dbReference type="EMBL" id="KAH7930309.1"/>
    </source>
</evidence>
<sequence>MVNYGGDEVSALVVDIGSSSVRAGYAGDDTPKAIISSYYGYKANTPDADVQMGEAEPQGDASTEPAKPKNDAKLYLGQHGPSIWREGMEIGNPVRDGTIFDYNPIPALISHALVDVMRSNPSEHPILVTEPAWNTPADRERMAEIMFEEFQVPAFYIANTGVLNAFAAGKGSALVIDVGHSMASITPVVDGFVLRKGLVYSALPKLVHAHARHILVGSTQTRRGIDLYPHQLIANKSPVEPSAPPRFTLREDRMPGTTDSWKTWYENREVDEWIQSVAGVLDQGWNEQAAAARPPRQYEFPTGYNMYFGPERYQVGEQFFYHSPQLVASNPNLPKNIPTLLSESLRACDPDLRQVLMGNVVLTGGGSLFAGFADRLETELLRNFPHVKIHAPGNPIERRYGGWLGGSILASLGTFHQLWISKEEWQEHGRAIVGQRCK</sequence>
<reference evidence="1" key="1">
    <citation type="journal article" date="2021" name="New Phytol.">
        <title>Evolutionary innovations through gain and loss of genes in the ectomycorrhizal Boletales.</title>
        <authorList>
            <person name="Wu G."/>
            <person name="Miyauchi S."/>
            <person name="Morin E."/>
            <person name="Kuo A."/>
            <person name="Drula E."/>
            <person name="Varga T."/>
            <person name="Kohler A."/>
            <person name="Feng B."/>
            <person name="Cao Y."/>
            <person name="Lipzen A."/>
            <person name="Daum C."/>
            <person name="Hundley H."/>
            <person name="Pangilinan J."/>
            <person name="Johnson J."/>
            <person name="Barry K."/>
            <person name="LaButti K."/>
            <person name="Ng V."/>
            <person name="Ahrendt S."/>
            <person name="Min B."/>
            <person name="Choi I.G."/>
            <person name="Park H."/>
            <person name="Plett J.M."/>
            <person name="Magnuson J."/>
            <person name="Spatafora J.W."/>
            <person name="Nagy L.G."/>
            <person name="Henrissat B."/>
            <person name="Grigoriev I.V."/>
            <person name="Yang Z.L."/>
            <person name="Xu J."/>
            <person name="Martin F.M."/>
        </authorList>
    </citation>
    <scope>NUCLEOTIDE SEQUENCE</scope>
    <source>
        <strain evidence="1">KUC20120723A-06</strain>
    </source>
</reference>
<comment type="caution">
    <text evidence="1">The sequence shown here is derived from an EMBL/GenBank/DDBJ whole genome shotgun (WGS) entry which is preliminary data.</text>
</comment>